<reference evidence="1 2" key="1">
    <citation type="submission" date="2018-08" db="EMBL/GenBank/DDBJ databases">
        <authorList>
            <person name="Lee Y."/>
            <person name="Kakembo D."/>
        </authorList>
    </citation>
    <scope>NUCLEOTIDE SEQUENCE [LARGE SCALE GENOMIC DNA]</scope>
    <source>
        <strain evidence="1 2">JBCS1880</strain>
    </source>
</reference>
<dbReference type="AlphaFoldDB" id="A0AAI8K9N2"/>
<organism evidence="1 2">
    <name type="scientific">Pseudomonas parafulva</name>
    <dbReference type="NCBI Taxonomy" id="157782"/>
    <lineage>
        <taxon>Bacteria</taxon>
        <taxon>Pseudomonadati</taxon>
        <taxon>Pseudomonadota</taxon>
        <taxon>Gammaproteobacteria</taxon>
        <taxon>Pseudomonadales</taxon>
        <taxon>Pseudomonadaceae</taxon>
        <taxon>Pseudomonas</taxon>
    </lineage>
</organism>
<protein>
    <submittedName>
        <fullName evidence="1">Uncharacterized protein</fullName>
    </submittedName>
</protein>
<sequence length="142" mass="15960">MSAEQPLIADLFEVDKRLTLKPVVDFNAYLRNVFADGPCRCHRCLELNGDESGFSHRHTFTFDDRTVHRRFANSAGSDVLQMLKKAWLSYTKNELPLAGQLDLDTVRTFTDAALHARLLALLPASGLAREVEGAWMLQAQVD</sequence>
<gene>
    <name evidence="1" type="ORF">DZC75_12495</name>
</gene>
<evidence type="ECO:0000313" key="2">
    <source>
        <dbReference type="Proteomes" id="UP000258127"/>
    </source>
</evidence>
<name>A0AAI8K9N2_9PSED</name>
<keyword evidence="2" id="KW-1185">Reference proteome</keyword>
<dbReference type="EMBL" id="CP031641">
    <property type="protein sequence ID" value="AXO88774.1"/>
    <property type="molecule type" value="Genomic_DNA"/>
</dbReference>
<accession>A0AAI8K9N2</accession>
<dbReference type="RefSeq" id="WP_116888480.1">
    <property type="nucleotide sequence ID" value="NZ_CP031641.1"/>
</dbReference>
<proteinExistence type="predicted"/>
<dbReference type="Proteomes" id="UP000258127">
    <property type="component" value="Chromosome"/>
</dbReference>
<evidence type="ECO:0000313" key="1">
    <source>
        <dbReference type="EMBL" id="AXO88774.1"/>
    </source>
</evidence>